<dbReference type="InterPro" id="IPR035093">
    <property type="entry name" value="RelE/ParE_toxin_dom_sf"/>
</dbReference>
<dbReference type="EMBL" id="CACRUF010000018">
    <property type="protein sequence ID" value="VYT89365.1"/>
    <property type="molecule type" value="Genomic_DNA"/>
</dbReference>
<gene>
    <name evidence="2" type="ORF">VDLFYP95_00982</name>
</gene>
<proteinExistence type="predicted"/>
<dbReference type="InterPro" id="IPR007712">
    <property type="entry name" value="RelE/ParE_toxin"/>
</dbReference>
<protein>
    <recommendedName>
        <fullName evidence="3">Type II toxin-antitoxin system RelE/ParE family toxin</fullName>
    </recommendedName>
</protein>
<accession>A0A6N3AAF8</accession>
<reference evidence="2" key="1">
    <citation type="submission" date="2019-11" db="EMBL/GenBank/DDBJ databases">
        <authorList>
            <person name="Feng L."/>
        </authorList>
    </citation>
    <scope>NUCLEOTIDE SEQUENCE</scope>
    <source>
        <strain evidence="2">VdisparLFYP95</strain>
    </source>
</reference>
<name>A0A6N3AAF8_9FIRM</name>
<dbReference type="AlphaFoldDB" id="A0A6N3AAF8"/>
<evidence type="ECO:0008006" key="3">
    <source>
        <dbReference type="Google" id="ProtNLM"/>
    </source>
</evidence>
<dbReference type="RefSeq" id="WP_005387372.1">
    <property type="nucleotide sequence ID" value="NZ_CACRUF010000018.1"/>
</dbReference>
<dbReference type="Gene3D" id="3.30.2310.20">
    <property type="entry name" value="RelE-like"/>
    <property type="match status" value="1"/>
</dbReference>
<keyword evidence="1" id="KW-1277">Toxin-antitoxin system</keyword>
<evidence type="ECO:0000256" key="1">
    <source>
        <dbReference type="ARBA" id="ARBA00022649"/>
    </source>
</evidence>
<evidence type="ECO:0000313" key="2">
    <source>
        <dbReference type="EMBL" id="VYT89365.1"/>
    </source>
</evidence>
<dbReference type="Pfam" id="PF05016">
    <property type="entry name" value="ParE_toxin"/>
    <property type="match status" value="1"/>
</dbReference>
<organism evidence="2">
    <name type="scientific">Veillonella dispar</name>
    <dbReference type="NCBI Taxonomy" id="39778"/>
    <lineage>
        <taxon>Bacteria</taxon>
        <taxon>Bacillati</taxon>
        <taxon>Bacillota</taxon>
        <taxon>Negativicutes</taxon>
        <taxon>Veillonellales</taxon>
        <taxon>Veillonellaceae</taxon>
        <taxon>Veillonella</taxon>
    </lineage>
</organism>
<sequence length="105" mass="12884">MERKYKLTILPLFEEELNHIVDYITYVLHNREAAHQLITDIEAAIYTRLSCPESFAVYPSKKQREYPYYKIIVRNFYIFYVVIEDVMEVRHIYYNRRDLQNILND</sequence>